<dbReference type="GO" id="GO:0051965">
    <property type="term" value="P:positive regulation of synapse assembly"/>
    <property type="evidence" value="ECO:0007669"/>
    <property type="project" value="TreeGrafter"/>
</dbReference>
<dbReference type="PANTHER" id="PTHR14139:SF3">
    <property type="entry name" value="CALSYNTENIN-2"/>
    <property type="match status" value="1"/>
</dbReference>
<dbReference type="GO" id="GO:0009986">
    <property type="term" value="C:cell surface"/>
    <property type="evidence" value="ECO:0007669"/>
    <property type="project" value="TreeGrafter"/>
</dbReference>
<protein>
    <recommendedName>
        <fullName evidence="12">Calsyntenin C-terminal domain-containing protein</fullName>
    </recommendedName>
</protein>
<feature type="transmembrane region" description="Helical" evidence="11">
    <location>
        <begin position="161"/>
        <end position="182"/>
    </location>
</feature>
<evidence type="ECO:0000256" key="9">
    <source>
        <dbReference type="ARBA" id="ARBA00023180"/>
    </source>
</evidence>
<evidence type="ECO:0000256" key="3">
    <source>
        <dbReference type="ARBA" id="ARBA00022729"/>
    </source>
</evidence>
<keyword evidence="6" id="KW-0130">Cell adhesion</keyword>
<keyword evidence="4" id="KW-0677">Repeat</keyword>
<keyword evidence="14" id="KW-1185">Reference proteome</keyword>
<sequence length="258" mass="29069">MDALCVSVIFTRPGVLEEIIHNLDYCDLLVLGTELSPERESLQLHHASLQGKHLDATNSTSGISIYGVDSMSNYEQVIRQVRYHSWHMAELSERKFRLTCSELNGRYTSNEFNLEVSVLHSSQAVDHVNHMAAQPQYLQAIHHPVLAHSQSSAHSPAIPSAATMVIVMCIAALVVIVVLGIYRIHNLEEPQAADEEGSEEEEDEEEEDDDEDEEEEELDDDITSVESEDSDEEATDPRGPQERKRRSQLDWDSTTLPY</sequence>
<dbReference type="OrthoDB" id="8926196at2759"/>
<comment type="subcellular location">
    <subcellularLocation>
        <location evidence="1">Membrane</location>
        <topology evidence="1">Single-pass type I membrane protein</topology>
    </subcellularLocation>
</comment>
<evidence type="ECO:0000256" key="6">
    <source>
        <dbReference type="ARBA" id="ARBA00022889"/>
    </source>
</evidence>
<dbReference type="Proteomes" id="UP000824540">
    <property type="component" value="Unassembled WGS sequence"/>
</dbReference>
<keyword evidence="7 11" id="KW-1133">Transmembrane helix</keyword>
<evidence type="ECO:0000256" key="2">
    <source>
        <dbReference type="ARBA" id="ARBA00022692"/>
    </source>
</evidence>
<name>A0A8T2MXY0_9TELE</name>
<gene>
    <name evidence="13" type="ORF">JZ751_013386</name>
</gene>
<dbReference type="PANTHER" id="PTHR14139">
    <property type="entry name" value="CALSYNTENIN"/>
    <property type="match status" value="1"/>
</dbReference>
<feature type="region of interest" description="Disordered" evidence="10">
    <location>
        <begin position="190"/>
        <end position="258"/>
    </location>
</feature>
<evidence type="ECO:0000256" key="11">
    <source>
        <dbReference type="SAM" id="Phobius"/>
    </source>
</evidence>
<evidence type="ECO:0000256" key="10">
    <source>
        <dbReference type="SAM" id="MobiDB-lite"/>
    </source>
</evidence>
<evidence type="ECO:0000313" key="14">
    <source>
        <dbReference type="Proteomes" id="UP000824540"/>
    </source>
</evidence>
<feature type="domain" description="Calsyntenin C-terminal" evidence="12">
    <location>
        <begin position="15"/>
        <end position="203"/>
    </location>
</feature>
<reference evidence="13" key="1">
    <citation type="thesis" date="2021" institute="BYU ScholarsArchive" country="Provo, UT, USA">
        <title>Applications of and Algorithms for Genome Assembly and Genomic Analyses with an Emphasis on Marine Teleosts.</title>
        <authorList>
            <person name="Pickett B.D."/>
        </authorList>
    </citation>
    <scope>NUCLEOTIDE SEQUENCE</scope>
    <source>
        <strain evidence="13">HI-2016</strain>
    </source>
</reference>
<evidence type="ECO:0000256" key="7">
    <source>
        <dbReference type="ARBA" id="ARBA00022989"/>
    </source>
</evidence>
<evidence type="ECO:0000313" key="13">
    <source>
        <dbReference type="EMBL" id="KAG9333179.1"/>
    </source>
</evidence>
<keyword evidence="3" id="KW-0732">Signal</keyword>
<dbReference type="Pfam" id="PF19699">
    <property type="entry name" value="CLSTN_C"/>
    <property type="match status" value="1"/>
</dbReference>
<dbReference type="GO" id="GO:0050806">
    <property type="term" value="P:positive regulation of synaptic transmission"/>
    <property type="evidence" value="ECO:0007669"/>
    <property type="project" value="TreeGrafter"/>
</dbReference>
<dbReference type="AlphaFoldDB" id="A0A8T2MXY0"/>
<keyword evidence="8 11" id="KW-0472">Membrane</keyword>
<dbReference type="InterPro" id="IPR016024">
    <property type="entry name" value="ARM-type_fold"/>
</dbReference>
<proteinExistence type="predicted"/>
<organism evidence="13 14">
    <name type="scientific">Albula glossodonta</name>
    <name type="common">roundjaw bonefish</name>
    <dbReference type="NCBI Taxonomy" id="121402"/>
    <lineage>
        <taxon>Eukaryota</taxon>
        <taxon>Metazoa</taxon>
        <taxon>Chordata</taxon>
        <taxon>Craniata</taxon>
        <taxon>Vertebrata</taxon>
        <taxon>Euteleostomi</taxon>
        <taxon>Actinopterygii</taxon>
        <taxon>Neopterygii</taxon>
        <taxon>Teleostei</taxon>
        <taxon>Albuliformes</taxon>
        <taxon>Albulidae</taxon>
        <taxon>Albula</taxon>
    </lineage>
</organism>
<evidence type="ECO:0000256" key="1">
    <source>
        <dbReference type="ARBA" id="ARBA00004479"/>
    </source>
</evidence>
<comment type="caution">
    <text evidence="13">The sequence shown here is derived from an EMBL/GenBank/DDBJ whole genome shotgun (WGS) entry which is preliminary data.</text>
</comment>
<evidence type="ECO:0000256" key="8">
    <source>
        <dbReference type="ARBA" id="ARBA00023136"/>
    </source>
</evidence>
<evidence type="ECO:0000259" key="12">
    <source>
        <dbReference type="Pfam" id="PF19699"/>
    </source>
</evidence>
<dbReference type="SUPFAM" id="SSF48371">
    <property type="entry name" value="ARM repeat"/>
    <property type="match status" value="1"/>
</dbReference>
<keyword evidence="2 11" id="KW-0812">Transmembrane</keyword>
<evidence type="ECO:0000256" key="5">
    <source>
        <dbReference type="ARBA" id="ARBA00022837"/>
    </source>
</evidence>
<dbReference type="GO" id="GO:0045211">
    <property type="term" value="C:postsynaptic membrane"/>
    <property type="evidence" value="ECO:0007669"/>
    <property type="project" value="TreeGrafter"/>
</dbReference>
<keyword evidence="9" id="KW-0325">Glycoprotein</keyword>
<evidence type="ECO:0000256" key="4">
    <source>
        <dbReference type="ARBA" id="ARBA00022737"/>
    </source>
</evidence>
<dbReference type="GO" id="GO:0007155">
    <property type="term" value="P:cell adhesion"/>
    <property type="evidence" value="ECO:0007669"/>
    <property type="project" value="UniProtKB-KW"/>
</dbReference>
<dbReference type="InterPro" id="IPR045588">
    <property type="entry name" value="CLSTN_C"/>
</dbReference>
<keyword evidence="5" id="KW-0106">Calcium</keyword>
<dbReference type="EMBL" id="JAFBMS010000212">
    <property type="protein sequence ID" value="KAG9333179.1"/>
    <property type="molecule type" value="Genomic_DNA"/>
</dbReference>
<feature type="compositionally biased region" description="Acidic residues" evidence="10">
    <location>
        <begin position="191"/>
        <end position="234"/>
    </location>
</feature>
<accession>A0A8T2MXY0</accession>